<feature type="non-terminal residue" evidence="1">
    <location>
        <position position="1"/>
    </location>
</feature>
<dbReference type="EMBL" id="JABCLB010002297">
    <property type="protein sequence ID" value="NMU86015.1"/>
    <property type="molecule type" value="Genomic_DNA"/>
</dbReference>
<protein>
    <submittedName>
        <fullName evidence="1">Hybrid sensor histidine kinase/response regulator</fullName>
    </submittedName>
</protein>
<proteinExistence type="predicted"/>
<dbReference type="Proteomes" id="UP000518904">
    <property type="component" value="Unassembled WGS sequence"/>
</dbReference>
<reference evidence="1 2" key="1">
    <citation type="submission" date="2020-04" db="EMBL/GenBank/DDBJ databases">
        <title>Whole-genome sequencing of Vibrio spp. from China reveals different genetic environments of blaCTX-M-14 among diverse lineages.</title>
        <authorList>
            <person name="Zheng Z."/>
            <person name="Ye L."/>
            <person name="Chen S."/>
        </authorList>
    </citation>
    <scope>NUCLEOTIDE SEQUENCE [LARGE SCALE GENOMIC DNA]</scope>
    <source>
        <strain evidence="1 2">Vb0551</strain>
    </source>
</reference>
<keyword evidence="1" id="KW-0808">Transferase</keyword>
<keyword evidence="1" id="KW-0418">Kinase</keyword>
<evidence type="ECO:0000313" key="2">
    <source>
        <dbReference type="Proteomes" id="UP000518904"/>
    </source>
</evidence>
<name>A0A7Y0SM91_VIBPH</name>
<dbReference type="GO" id="GO:0016301">
    <property type="term" value="F:kinase activity"/>
    <property type="evidence" value="ECO:0007669"/>
    <property type="project" value="UniProtKB-KW"/>
</dbReference>
<comment type="caution">
    <text evidence="1">The sequence shown here is derived from an EMBL/GenBank/DDBJ whole genome shotgun (WGS) entry which is preliminary data.</text>
</comment>
<sequence>SQFTLTFPLTTSDTVNEIKNDLTKLKTILTVTSQDILVSKVTDISRFMGFDSTILDANQVLKKKEYECEFDLIFIDLESLDPRANQLDRLESLLSFTEARIVYLFEHHPTQRARKAAYEPIWIETQAWLLN</sequence>
<feature type="non-terminal residue" evidence="1">
    <location>
        <position position="131"/>
    </location>
</feature>
<gene>
    <name evidence="1" type="ORF">HKB16_24505</name>
</gene>
<accession>A0A7Y0SM91</accession>
<organism evidence="1 2">
    <name type="scientific">Vibrio parahaemolyticus</name>
    <dbReference type="NCBI Taxonomy" id="670"/>
    <lineage>
        <taxon>Bacteria</taxon>
        <taxon>Pseudomonadati</taxon>
        <taxon>Pseudomonadota</taxon>
        <taxon>Gammaproteobacteria</taxon>
        <taxon>Vibrionales</taxon>
        <taxon>Vibrionaceae</taxon>
        <taxon>Vibrio</taxon>
    </lineage>
</organism>
<dbReference type="AlphaFoldDB" id="A0A7Y0SM91"/>
<evidence type="ECO:0000313" key="1">
    <source>
        <dbReference type="EMBL" id="NMU86015.1"/>
    </source>
</evidence>